<evidence type="ECO:0000313" key="1">
    <source>
        <dbReference type="EnsemblMetazoa" id="GAUT050756-PA"/>
    </source>
</evidence>
<dbReference type="EnsemblMetazoa" id="GAUT050756-RA">
    <property type="protein sequence ID" value="GAUT050756-PA"/>
    <property type="gene ID" value="GAUT050756"/>
</dbReference>
<protein>
    <submittedName>
        <fullName evidence="1">Uncharacterized protein</fullName>
    </submittedName>
</protein>
<accession>A0A1A9VXH9</accession>
<keyword evidence="2" id="KW-1185">Reference proteome</keyword>
<dbReference type="Proteomes" id="UP000078200">
    <property type="component" value="Unassembled WGS sequence"/>
</dbReference>
<organism evidence="1 2">
    <name type="scientific">Glossina austeni</name>
    <name type="common">Savannah tsetse fly</name>
    <dbReference type="NCBI Taxonomy" id="7395"/>
    <lineage>
        <taxon>Eukaryota</taxon>
        <taxon>Metazoa</taxon>
        <taxon>Ecdysozoa</taxon>
        <taxon>Arthropoda</taxon>
        <taxon>Hexapoda</taxon>
        <taxon>Insecta</taxon>
        <taxon>Pterygota</taxon>
        <taxon>Neoptera</taxon>
        <taxon>Endopterygota</taxon>
        <taxon>Diptera</taxon>
        <taxon>Brachycera</taxon>
        <taxon>Muscomorpha</taxon>
        <taxon>Hippoboscoidea</taxon>
        <taxon>Glossinidae</taxon>
        <taxon>Glossina</taxon>
    </lineage>
</organism>
<proteinExistence type="predicted"/>
<sequence length="109" mass="12022">MNFCVLFGHTQPFSRFSVGLLLTTIYSFAMRNLVKDTYITIEFIESASKSTKILSALEFSLHSCKELAMVSCGIAAALFKAASSPLQRFAPQPFAGTHPTAPFLLFIYC</sequence>
<reference evidence="1" key="1">
    <citation type="submission" date="2020-05" db="UniProtKB">
        <authorList>
            <consortium name="EnsemblMetazoa"/>
        </authorList>
    </citation>
    <scope>IDENTIFICATION</scope>
    <source>
        <strain evidence="1">TTRI</strain>
    </source>
</reference>
<evidence type="ECO:0000313" key="2">
    <source>
        <dbReference type="Proteomes" id="UP000078200"/>
    </source>
</evidence>
<dbReference type="AlphaFoldDB" id="A0A1A9VXH9"/>
<dbReference type="VEuPathDB" id="VectorBase:GAUT050756"/>
<name>A0A1A9VXH9_GLOAU</name>